<comment type="caution">
    <text evidence="1">The sequence shown here is derived from an EMBL/GenBank/DDBJ whole genome shotgun (WGS) entry which is preliminary data.</text>
</comment>
<name>A0ABU1AYI4_9BACT</name>
<protein>
    <submittedName>
        <fullName evidence="1">Uncharacterized protein</fullName>
    </submittedName>
</protein>
<dbReference type="Proteomes" id="UP001225316">
    <property type="component" value="Unassembled WGS sequence"/>
</dbReference>
<evidence type="ECO:0000313" key="1">
    <source>
        <dbReference type="EMBL" id="MDQ8208175.1"/>
    </source>
</evidence>
<evidence type="ECO:0000313" key="2">
    <source>
        <dbReference type="Proteomes" id="UP001225316"/>
    </source>
</evidence>
<keyword evidence="2" id="KW-1185">Reference proteome</keyword>
<accession>A0ABU1AYI4</accession>
<sequence>MPDLAYLLLETDRTSGFLVIDSLESCYTSDSIEAISRFVASVIGPLESVWKVFFSCQTPSWSRVSNHLLRYLAGHNVLSERIECGRLSDGDFQIVLGAVPAIQKLSAQPQMGRFLRSPKMLDLLLRNEPDLSRLSIGEPDVIEWWWDEQVKAGKSFCGEESIARRLATHLADSLVSEASPDIVAVDHEATNSLINRQIFSCTNDGRIRFDHDLLADWSRVMHLRSLGDDVLAFIREHSENPPWLRAVRLFSQHLLERASDHDRWQTIVESCRAVTPDQKEPESRDLQILDTWLEGIAYCSDPSALLAQNRDQLFADDAWLLKRLLRRLMHNATIPDPVVQNQFHQIDPETADYAALRFRLPVVSLWPSFTEFLIANPEETTDCLPVTLAELGLMWGKLDEYLGINWSSLAELILLNAEKELRREVAGAYRHDRGSRSLRGGSNSRATIYSAALRAASQNPERAVSFALKAAGRKEWDEDDLTEEADEGWRGEWHEPSFFGGRGSRVVQPVEAWPDGPRRTISRDFYQPWFEANASLPLFTKCPAAACEITLALLIDWPKTEISKGDYDIGARNHGFRFEADQLKSAFWSKGPFIGYLRSNWRPAVELIVALTNFATDRYEDWWPYSPEVESVAIKTSDGKSEWKGNHQVFAWNRYHMNTPAVVTCALMALEKWFDERFEAEESVSNVIDLLFKEGRSLALAGVLICVGKRHESLFTAELKSLLFVRKLYELDLVSIRWSVGVGASPREGEFVFNAKRDWANLPGRKVSLGDACWSWMLNKAEFSEVFEDISAAWYLEAEALPESSQDRKEVERWAVEFDPNLWEREDGGIEFNNKRLIDFQDPTAEKDLSVKQALLTLPYKYAEILKNRQTFDAAGCDYIWRQLQNEDFFDHANKLFAAEPEGSQFLDGRHTRAGLLAVITCMGEEWLQNDTSKFEFVDAEIWKILNDQPKITVYSPEDSSDDYEGFLARAVVRRWAANVNDPDWRGAVARFVTSYRYRTVQCLFDEAFRCRAKLGNAYIELEAFALSFSSIRQEATKSDFYGNKDTENKLIYVWASEWISKFADGEGPKWTDDWASIEAKEETPKANYGQRRVQRAKLSQKICKGLERFMQQVRRGKTKETASITPKNPEQIRVMPPERRELHRIGYNLELGVMLAAFGHAPQLVDARDSDERRHWLVIAKELLAVFHRTLPETDGSDDAKWDYEVWSNDEKVFEVVAARLLESSEEEGLEFWQSVLRLPPAAHHHIEQFLNVVLLEAVRTDPPKTDQLMGLWGPFADFLAAQDVWATSKSRDADDVWKVILLFGSDFASDGEAAFAPLVQKLATHYRRFIERIQYDSYTQSTLVAFLIKDAAAPIFIDTLEWFHSSWKEAKGYFWETGIERGDFERLLEFGWNNRFEDIRKNPSALAAFKTLTLNLATHNSAAAIDIQNRIGGSDSQ</sequence>
<organism evidence="1 2">
    <name type="scientific">Thalassobacterium maritimum</name>
    <dbReference type="NCBI Taxonomy" id="3041265"/>
    <lineage>
        <taxon>Bacteria</taxon>
        <taxon>Pseudomonadati</taxon>
        <taxon>Verrucomicrobiota</taxon>
        <taxon>Opitutia</taxon>
        <taxon>Puniceicoccales</taxon>
        <taxon>Coraliomargaritaceae</taxon>
        <taxon>Thalassobacterium</taxon>
    </lineage>
</organism>
<reference evidence="1 2" key="1">
    <citation type="submission" date="2023-04" db="EMBL/GenBank/DDBJ databases">
        <title>A novel bacteria isolated from coastal sediment.</title>
        <authorList>
            <person name="Liu X.-J."/>
            <person name="Du Z.-J."/>
        </authorList>
    </citation>
    <scope>NUCLEOTIDE SEQUENCE [LARGE SCALE GENOMIC DNA]</scope>
    <source>
        <strain evidence="1 2">SDUM461003</strain>
    </source>
</reference>
<dbReference type="EMBL" id="JARXHW010000026">
    <property type="protein sequence ID" value="MDQ8208175.1"/>
    <property type="molecule type" value="Genomic_DNA"/>
</dbReference>
<proteinExistence type="predicted"/>
<gene>
    <name evidence="1" type="ORF">QEH52_11690</name>
</gene>